<dbReference type="Pfam" id="PF06985">
    <property type="entry name" value="HET"/>
    <property type="match status" value="1"/>
</dbReference>
<organism evidence="2 3">
    <name type="scientific">Colletotrichum sojae</name>
    <dbReference type="NCBI Taxonomy" id="2175907"/>
    <lineage>
        <taxon>Eukaryota</taxon>
        <taxon>Fungi</taxon>
        <taxon>Dikarya</taxon>
        <taxon>Ascomycota</taxon>
        <taxon>Pezizomycotina</taxon>
        <taxon>Sordariomycetes</taxon>
        <taxon>Hypocreomycetidae</taxon>
        <taxon>Glomerellales</taxon>
        <taxon>Glomerellaceae</taxon>
        <taxon>Colletotrichum</taxon>
        <taxon>Colletotrichum orchidearum species complex</taxon>
    </lineage>
</organism>
<proteinExistence type="predicted"/>
<dbReference type="EMBL" id="WIGN01000287">
    <property type="protein sequence ID" value="KAF6802084.1"/>
    <property type="molecule type" value="Genomic_DNA"/>
</dbReference>
<dbReference type="InterPro" id="IPR052895">
    <property type="entry name" value="HetReg/Transcr_Mod"/>
</dbReference>
<keyword evidence="3" id="KW-1185">Reference proteome</keyword>
<name>A0A8H6MMI2_9PEZI</name>
<dbReference type="PANTHER" id="PTHR24148">
    <property type="entry name" value="ANKYRIN REPEAT DOMAIN-CONTAINING PROTEIN 39 HOMOLOG-RELATED"/>
    <property type="match status" value="1"/>
</dbReference>
<evidence type="ECO:0000259" key="1">
    <source>
        <dbReference type="Pfam" id="PF06985"/>
    </source>
</evidence>
<sequence>MTDTKRYQYQALSAVDSVRLLSILRADGHPHGMRLSLTEVHLDDDPSFAALSYTWQLPEYIDHRERTESGTGKEFDLMCDGKGMSVSENLFDFLRMALKARDGGDLGARSSLTPKVAGILGSMPLWIDAFCINQTDADEKRHQVLLMHRIYSSARKVIVWLGRAQPHPDVIWIHDKFTPILAKLMKKRPDFVEARLKPDPFCRSQPVINELGQDVCSRWAAAWQPFEKFLHRQRWFDRGWVVQEVALADPADVYLLCGGPAFSWKRLTALSQFLHETSWSTLLGESLLPSLDFSKDGFWPPVLPPAAYRSNFDLETDVGDRIRKINEIRSTLADVVQQTGLAADCEEKWFFCANFLVTSLRSSRFGDDRDHIHGCLGMMSMVLPHHFQIPIIPDYERHVVEIFTSTAGLFIQKTPLLLELSRVESGSARRYRELPSWVPDYSVPFGQNRSKSTTKLSINKHMDMGLEALRRERRDLWGNHVRGPVVSGSELVLHGTQLGFLNIVFKPRRMHTLEVSDLGNIISLITADKQSHERIDDAFWNMMAVRFIDMYLSRPSHEISPAVESMCREFLKSLRTDPQDVPRRGVPIENWVGLIYKSLMRQRYKNPAIIAEVASRSVFLTQERQLGLGPDEAEQGDEVWLVEGARKPFVLRRVDAKLRPEDGVAGAFELVGDADLRGFEALAPNWTAPEQRLLYSKIKLV</sequence>
<comment type="caution">
    <text evidence="2">The sequence shown here is derived from an EMBL/GenBank/DDBJ whole genome shotgun (WGS) entry which is preliminary data.</text>
</comment>
<dbReference type="PANTHER" id="PTHR24148:SF82">
    <property type="entry name" value="HETEROKARYON INCOMPATIBILITY DOMAIN-CONTAINING PROTEIN"/>
    <property type="match status" value="1"/>
</dbReference>
<reference evidence="2 3" key="1">
    <citation type="journal article" date="2020" name="Phytopathology">
        <title>Genome Sequence Resources of Colletotrichum truncatum, C. plurivorum, C. musicola, and C. sojae: Four Species Pathogenic to Soybean (Glycine max).</title>
        <authorList>
            <person name="Rogerio F."/>
            <person name="Boufleur T.R."/>
            <person name="Ciampi-Guillardi M."/>
            <person name="Sukno S.A."/>
            <person name="Thon M.R."/>
            <person name="Massola Junior N.S."/>
            <person name="Baroncelli R."/>
        </authorList>
    </citation>
    <scope>NUCLEOTIDE SEQUENCE [LARGE SCALE GENOMIC DNA]</scope>
    <source>
        <strain evidence="2 3">LFN0009</strain>
    </source>
</reference>
<dbReference type="Pfam" id="PF26639">
    <property type="entry name" value="Het-6_barrel"/>
    <property type="match status" value="1"/>
</dbReference>
<evidence type="ECO:0000313" key="3">
    <source>
        <dbReference type="Proteomes" id="UP000652219"/>
    </source>
</evidence>
<accession>A0A8H6MMI2</accession>
<feature type="domain" description="Heterokaryon incompatibility" evidence="1">
    <location>
        <begin position="48"/>
        <end position="244"/>
    </location>
</feature>
<gene>
    <name evidence="2" type="ORF">CSOJ01_11859</name>
</gene>
<dbReference type="AlphaFoldDB" id="A0A8H6MMI2"/>
<dbReference type="InterPro" id="IPR010730">
    <property type="entry name" value="HET"/>
</dbReference>
<evidence type="ECO:0000313" key="2">
    <source>
        <dbReference type="EMBL" id="KAF6802084.1"/>
    </source>
</evidence>
<protein>
    <submittedName>
        <fullName evidence="2">Heterokaryon incompatibility protein</fullName>
    </submittedName>
</protein>
<dbReference type="Proteomes" id="UP000652219">
    <property type="component" value="Unassembled WGS sequence"/>
</dbReference>